<evidence type="ECO:0000313" key="5">
    <source>
        <dbReference type="Proteomes" id="UP000226080"/>
    </source>
</evidence>
<evidence type="ECO:0000313" key="3">
    <source>
        <dbReference type="EMBL" id="TYA38845.1"/>
    </source>
</evidence>
<evidence type="ECO:0000313" key="6">
    <source>
        <dbReference type="Proteomes" id="UP000323012"/>
    </source>
</evidence>
<sequence>MTISNYRDQIKVIFFDIDETLFMKEQDHLPASVPLFIRKLKQNGIIPAIASGRSRTMFPWQVKQLVEQEGMALFVTMNGQSVTHQNQVIAKHTIPTEQIRRLTYFFDQHHIAYAFITDDAVSVSEKNARVTSSFDVITTDYAVDKAFFERHAISQILPFYREEQDQLVQNCGLLDGLRMVRWHEESVDLFDAEGSKARGIETAVKHLGLSMENVMAFGDGLNDLEMLSRVGVGVAMGNGHEKLKAIADHVADPIDQDGIYRFLVKAGLID</sequence>
<protein>
    <submittedName>
        <fullName evidence="1 3">Hydrolase</fullName>
    </submittedName>
</protein>
<dbReference type="InterPro" id="IPR036412">
    <property type="entry name" value="HAD-like_sf"/>
</dbReference>
<dbReference type="AlphaFoldDB" id="A0A5D0EJ59"/>
<dbReference type="SFLD" id="SFLDS00003">
    <property type="entry name" value="Haloacid_Dehalogenase"/>
    <property type="match status" value="1"/>
</dbReference>
<dbReference type="SFLD" id="SFLDG01140">
    <property type="entry name" value="C2.B:_Phosphomannomutase_and_P"/>
    <property type="match status" value="1"/>
</dbReference>
<dbReference type="InterPro" id="IPR000150">
    <property type="entry name" value="Cof"/>
</dbReference>
<evidence type="ECO:0000313" key="2">
    <source>
        <dbReference type="EMBL" id="PHO20196.1"/>
    </source>
</evidence>
<dbReference type="Gene3D" id="3.40.50.1000">
    <property type="entry name" value="HAD superfamily/HAD-like"/>
    <property type="match status" value="1"/>
</dbReference>
<reference evidence="1 4" key="1">
    <citation type="submission" date="2015-10" db="EMBL/GenBank/DDBJ databases">
        <title>Tn-seq of a polymicrobial infection.</title>
        <authorList>
            <person name="Stacy A."/>
            <person name="Rumbaugh K.P."/>
            <person name="Whiteley M."/>
        </authorList>
    </citation>
    <scope>NUCLEOTIDE SEQUENCE [LARGE SCALE GENOMIC DNA]</scope>
    <source>
        <strain evidence="1 4">624</strain>
    </source>
</reference>
<proteinExistence type="predicted"/>
<dbReference type="PANTHER" id="PTHR10000:SF25">
    <property type="entry name" value="PHOSPHATASE YKRA-RELATED"/>
    <property type="match status" value="1"/>
</dbReference>
<gene>
    <name evidence="1" type="ORF">ACT75_06650</name>
    <name evidence="2" type="ORF">CQR80_08200</name>
    <name evidence="3" type="ORF">FXB79_06620</name>
</gene>
<dbReference type="Proteomes" id="UP000226080">
    <property type="component" value="Unassembled WGS sequence"/>
</dbReference>
<keyword evidence="5" id="KW-1185">Reference proteome</keyword>
<dbReference type="OrthoDB" id="3180855at2"/>
<keyword evidence="3" id="KW-0378">Hydrolase</keyword>
<dbReference type="InterPro" id="IPR023214">
    <property type="entry name" value="HAD_sf"/>
</dbReference>
<dbReference type="EMBL" id="VSED01000015">
    <property type="protein sequence ID" value="TYA38845.1"/>
    <property type="molecule type" value="Genomic_DNA"/>
</dbReference>
<dbReference type="GO" id="GO:0016791">
    <property type="term" value="F:phosphatase activity"/>
    <property type="evidence" value="ECO:0007669"/>
    <property type="project" value="TreeGrafter"/>
</dbReference>
<dbReference type="NCBIfam" id="TIGR00099">
    <property type="entry name" value="Cof-subfamily"/>
    <property type="match status" value="1"/>
</dbReference>
<evidence type="ECO:0000313" key="4">
    <source>
        <dbReference type="Proteomes" id="UP000072236"/>
    </source>
</evidence>
<dbReference type="Proteomes" id="UP000323012">
    <property type="component" value="Unassembled WGS sequence"/>
</dbReference>
<evidence type="ECO:0000313" key="1">
    <source>
        <dbReference type="EMBL" id="AMQ94236.1"/>
    </source>
</evidence>
<dbReference type="SUPFAM" id="SSF56784">
    <property type="entry name" value="HAD-like"/>
    <property type="match status" value="1"/>
</dbReference>
<dbReference type="KEGG" id="aact:ACT75_06650"/>
<dbReference type="RefSeq" id="WP_005539164.1">
    <property type="nucleotide sequence ID" value="NZ_CP012959.1"/>
</dbReference>
<name>A0A5D0EJ59_AGGAC</name>
<dbReference type="PANTHER" id="PTHR10000">
    <property type="entry name" value="PHOSPHOSERINE PHOSPHATASE"/>
    <property type="match status" value="1"/>
</dbReference>
<dbReference type="Pfam" id="PF08282">
    <property type="entry name" value="Hydrolase_3"/>
    <property type="match status" value="1"/>
</dbReference>
<dbReference type="EMBL" id="PCGW01000015">
    <property type="protein sequence ID" value="PHO20196.1"/>
    <property type="molecule type" value="Genomic_DNA"/>
</dbReference>
<organism evidence="3 6">
    <name type="scientific">Aggregatibacter actinomycetemcomitans</name>
    <name type="common">Actinobacillus actinomycetemcomitans</name>
    <name type="synonym">Haemophilus actinomycetemcomitans</name>
    <dbReference type="NCBI Taxonomy" id="714"/>
    <lineage>
        <taxon>Bacteria</taxon>
        <taxon>Pseudomonadati</taxon>
        <taxon>Pseudomonadota</taxon>
        <taxon>Gammaproteobacteria</taxon>
        <taxon>Pasteurellales</taxon>
        <taxon>Pasteurellaceae</taxon>
        <taxon>Aggregatibacter</taxon>
    </lineage>
</organism>
<accession>A0A5D0EJ59</accession>
<dbReference type="InterPro" id="IPR006379">
    <property type="entry name" value="HAD-SF_hydro_IIB"/>
</dbReference>
<reference evidence="2 5" key="2">
    <citation type="submission" date="2017-10" db="EMBL/GenBank/DDBJ databases">
        <title>Draft genome sequences of Aggregatibacter actinomycetemcomitans strains 310a and 310b.</title>
        <authorList>
            <person name="May A.C."/>
            <person name="Ohta H."/>
            <person name="Maeda H."/>
            <person name="Kokeguchi S."/>
            <person name="Cugini C."/>
        </authorList>
    </citation>
    <scope>NUCLEOTIDE SEQUENCE [LARGE SCALE GENOMIC DNA]</scope>
    <source>
        <strain evidence="2 5">310b</strain>
    </source>
</reference>
<reference evidence="3 6" key="3">
    <citation type="submission" date="2019-08" db="EMBL/GenBank/DDBJ databases">
        <title>Whole genome sequencing of Aggregatibacter actinomycetemcomitans cultured from blood stream infections in Denmark reveals a novel phylogenetic lineage expressing serotype a membrane O polysaccharide.</title>
        <authorList>
            <person name="Nedergaard S."/>
            <person name="Kobel C.M."/>
            <person name="Nielsen M.B."/>
            <person name="Moeller R.T."/>
            <person name="Jensen A.B."/>
            <person name="Noerskov-Lauritsen N."/>
        </authorList>
    </citation>
    <scope>NUCLEOTIDE SEQUENCE [LARGE SCALE GENOMIC DNA]</scope>
    <source>
        <strain evidence="3 6">PN_563</strain>
    </source>
</reference>
<dbReference type="Proteomes" id="UP000072236">
    <property type="component" value="Chromosome"/>
</dbReference>
<dbReference type="Gene3D" id="3.30.1240.10">
    <property type="match status" value="1"/>
</dbReference>
<dbReference type="GO" id="GO:0000287">
    <property type="term" value="F:magnesium ion binding"/>
    <property type="evidence" value="ECO:0007669"/>
    <property type="project" value="TreeGrafter"/>
</dbReference>
<dbReference type="SMR" id="A0A5D0EJ59"/>
<dbReference type="GO" id="GO:0005829">
    <property type="term" value="C:cytosol"/>
    <property type="evidence" value="ECO:0007669"/>
    <property type="project" value="TreeGrafter"/>
</dbReference>
<dbReference type="EMBL" id="CP012959">
    <property type="protein sequence ID" value="AMQ94236.1"/>
    <property type="molecule type" value="Genomic_DNA"/>
</dbReference>
<dbReference type="NCBIfam" id="TIGR01484">
    <property type="entry name" value="HAD-SF-IIB"/>
    <property type="match status" value="1"/>
</dbReference>
<dbReference type="PROSITE" id="PS01229">
    <property type="entry name" value="COF_2"/>
    <property type="match status" value="1"/>
</dbReference>